<dbReference type="CDD" id="cd01433">
    <property type="entry name" value="Ribosomal_L16_L10e"/>
    <property type="match status" value="1"/>
</dbReference>
<evidence type="ECO:0000256" key="2">
    <source>
        <dbReference type="ARBA" id="ARBA00022980"/>
    </source>
</evidence>
<evidence type="ECO:0000256" key="4">
    <source>
        <dbReference type="ARBA" id="ARBA00035302"/>
    </source>
</evidence>
<dbReference type="GO" id="GO:0003735">
    <property type="term" value="F:structural constituent of ribosome"/>
    <property type="evidence" value="ECO:0007669"/>
    <property type="project" value="InterPro"/>
</dbReference>
<keyword evidence="2 6" id="KW-0689">Ribosomal protein</keyword>
<dbReference type="PANTHER" id="PTHR12220">
    <property type="entry name" value="50S/60S RIBOSOMAL PROTEIN L16"/>
    <property type="match status" value="1"/>
</dbReference>
<organism evidence="7 8">
    <name type="scientific">Vespula vulgaris</name>
    <name type="common">Yellow jacket</name>
    <name type="synonym">Wasp</name>
    <dbReference type="NCBI Taxonomy" id="7454"/>
    <lineage>
        <taxon>Eukaryota</taxon>
        <taxon>Metazoa</taxon>
        <taxon>Ecdysozoa</taxon>
        <taxon>Arthropoda</taxon>
        <taxon>Hexapoda</taxon>
        <taxon>Insecta</taxon>
        <taxon>Pterygota</taxon>
        <taxon>Neoptera</taxon>
        <taxon>Endopterygota</taxon>
        <taxon>Hymenoptera</taxon>
        <taxon>Apocrita</taxon>
        <taxon>Aculeata</taxon>
        <taxon>Vespoidea</taxon>
        <taxon>Vespidae</taxon>
        <taxon>Vespinae</taxon>
        <taxon>Vespula</taxon>
    </lineage>
</organism>
<comment type="similarity">
    <text evidence="1 6">Belongs to the universal ribosomal protein uL16 family.</text>
</comment>
<gene>
    <name evidence="7" type="ORF">HZH66_014522</name>
</gene>
<dbReference type="Proteomes" id="UP000614350">
    <property type="component" value="Unassembled WGS sequence"/>
</dbReference>
<dbReference type="SUPFAM" id="SSF54686">
    <property type="entry name" value="Ribosomal protein L16p/L10e"/>
    <property type="match status" value="1"/>
</dbReference>
<dbReference type="AlphaFoldDB" id="A0A834J1X0"/>
<dbReference type="PRINTS" id="PR00060">
    <property type="entry name" value="RIBOSOMALL16"/>
</dbReference>
<keyword evidence="8" id="KW-1185">Reference proteome</keyword>
<keyword evidence="3 6" id="KW-0687">Ribonucleoprotein</keyword>
<dbReference type="GO" id="GO:0032543">
    <property type="term" value="P:mitochondrial translation"/>
    <property type="evidence" value="ECO:0007669"/>
    <property type="project" value="TreeGrafter"/>
</dbReference>
<dbReference type="InterPro" id="IPR047873">
    <property type="entry name" value="Ribosomal_uL16"/>
</dbReference>
<dbReference type="Gene3D" id="3.90.1170.10">
    <property type="entry name" value="Ribosomal protein L10e/L16"/>
    <property type="match status" value="1"/>
</dbReference>
<proteinExistence type="inferred from homology"/>
<dbReference type="InterPro" id="IPR000114">
    <property type="entry name" value="Ribosomal_uL16_bact-type"/>
</dbReference>
<evidence type="ECO:0000256" key="5">
    <source>
        <dbReference type="ARBA" id="ARBA00035440"/>
    </source>
</evidence>
<dbReference type="InterPro" id="IPR016180">
    <property type="entry name" value="Ribosomal_uL16_dom"/>
</dbReference>
<evidence type="ECO:0000256" key="6">
    <source>
        <dbReference type="RuleBase" id="RU004413"/>
    </source>
</evidence>
<dbReference type="EMBL" id="JACSEA010000022">
    <property type="protein sequence ID" value="KAF7380167.1"/>
    <property type="molecule type" value="Genomic_DNA"/>
</dbReference>
<name>A0A834J1X0_VESVU</name>
<dbReference type="InterPro" id="IPR036920">
    <property type="entry name" value="Ribosomal_uL16_sf"/>
</dbReference>
<evidence type="ECO:0000256" key="1">
    <source>
        <dbReference type="ARBA" id="ARBA00008931"/>
    </source>
</evidence>
<dbReference type="GO" id="GO:0019843">
    <property type="term" value="F:rRNA binding"/>
    <property type="evidence" value="ECO:0007669"/>
    <property type="project" value="InterPro"/>
</dbReference>
<reference evidence="7" key="1">
    <citation type="journal article" date="2020" name="G3 (Bethesda)">
        <title>High-Quality Assemblies for Three Invasive Social Wasps from the &lt;i&gt;Vespula&lt;/i&gt; Genus.</title>
        <authorList>
            <person name="Harrop T.W.R."/>
            <person name="Guhlin J."/>
            <person name="McLaughlin G.M."/>
            <person name="Permina E."/>
            <person name="Stockwell P."/>
            <person name="Gilligan J."/>
            <person name="Le Lec M.F."/>
            <person name="Gruber M.A.M."/>
            <person name="Quinn O."/>
            <person name="Lovegrove M."/>
            <person name="Duncan E.J."/>
            <person name="Remnant E.J."/>
            <person name="Van Eeckhoven J."/>
            <person name="Graham B."/>
            <person name="Knapp R.A."/>
            <person name="Langford K.W."/>
            <person name="Kronenberg Z."/>
            <person name="Press M.O."/>
            <person name="Eacker S.M."/>
            <person name="Wilson-Rankin E.E."/>
            <person name="Purcell J."/>
            <person name="Lester P.J."/>
            <person name="Dearden P.K."/>
        </authorList>
    </citation>
    <scope>NUCLEOTIDE SEQUENCE</scope>
    <source>
        <strain evidence="7">Marl-1</strain>
    </source>
</reference>
<dbReference type="GO" id="GO:0005762">
    <property type="term" value="C:mitochondrial large ribosomal subunit"/>
    <property type="evidence" value="ECO:0007669"/>
    <property type="project" value="TreeGrafter"/>
</dbReference>
<protein>
    <recommendedName>
        <fullName evidence="4">Large ribosomal subunit protein uL16m</fullName>
    </recommendedName>
    <alternativeName>
        <fullName evidence="5">39S ribosomal protein L16, mitochondrial</fullName>
    </alternativeName>
</protein>
<dbReference type="PANTHER" id="PTHR12220:SF13">
    <property type="entry name" value="LARGE RIBOSOMAL SUBUNIT PROTEIN UL16M"/>
    <property type="match status" value="1"/>
</dbReference>
<dbReference type="Pfam" id="PF00252">
    <property type="entry name" value="Ribosomal_L16"/>
    <property type="match status" value="1"/>
</dbReference>
<evidence type="ECO:0000313" key="8">
    <source>
        <dbReference type="Proteomes" id="UP000614350"/>
    </source>
</evidence>
<comment type="caution">
    <text evidence="7">The sequence shown here is derived from an EMBL/GenBank/DDBJ whole genome shotgun (WGS) entry which is preliminary data.</text>
</comment>
<sequence>MQTLRNTVRSFLSTNNSAVIFIQRKGLKVYNPPVKIENVEYPEKNKLRIMEKVPQYASSLRPFKMQKKLRLMRGLETVHNTLLHKQYGIVATGGGRLKHGHFEMIRMTLLRNFDFNNIFAIWRVDAPWQPVTKKSQGSRMGAGKGSIDHYVTPIKAGRVIIEVGGNIQYFQVEKVLKDIAAKCPFKAMAVSQEILDKMAKKEKQEEENNLNPWTWKYIIQNNIGGCHNWISPFDKLWYTKYV</sequence>
<evidence type="ECO:0000256" key="3">
    <source>
        <dbReference type="ARBA" id="ARBA00023274"/>
    </source>
</evidence>
<accession>A0A834J1X0</accession>
<evidence type="ECO:0000313" key="7">
    <source>
        <dbReference type="EMBL" id="KAF7380167.1"/>
    </source>
</evidence>